<proteinExistence type="predicted"/>
<keyword evidence="9" id="KW-1185">Reference proteome</keyword>
<gene>
    <name evidence="8" type="ORF">C6569_21525</name>
</gene>
<dbReference type="GO" id="GO:0006825">
    <property type="term" value="P:copper ion transport"/>
    <property type="evidence" value="ECO:0007669"/>
    <property type="project" value="InterPro"/>
</dbReference>
<sequence>MILEFWQGAGDPVRGAAVLVRAAATACALGAAGSALFLVFMSERLTVEEARAARRRLLLFALGALFAGAALWPFRAAALTGVTAGMGRWPIYTDIARSPFGDAAFTMAAGVALLLFARVRTAWGAGLGTAGALLVCIGLALAGHAGGHARRQEVLALSVVHAMAAAFWFGGLFSLRTVAGRRDPRSAAEAVLAWSRHAMVFAGLAVASGLALALAFAGPPTQMVRSGYGWVVLAKSGLVVAMVLGALASRFRHARLMERGDVLAGDALRSSCTRQILFALLILYAGAELTAADLPAAATR</sequence>
<dbReference type="PANTHER" id="PTHR34820">
    <property type="entry name" value="INNER MEMBRANE PROTEIN YEBZ"/>
    <property type="match status" value="1"/>
</dbReference>
<evidence type="ECO:0000313" key="8">
    <source>
        <dbReference type="EMBL" id="AVO47418.1"/>
    </source>
</evidence>
<feature type="transmembrane region" description="Helical" evidence="6">
    <location>
        <begin position="95"/>
        <end position="116"/>
    </location>
</feature>
<keyword evidence="2" id="KW-1003">Cell membrane</keyword>
<evidence type="ECO:0000259" key="7">
    <source>
        <dbReference type="Pfam" id="PF05425"/>
    </source>
</evidence>
<dbReference type="Proteomes" id="UP000237889">
    <property type="component" value="Chromosome"/>
</dbReference>
<dbReference type="KEGG" id="phr:C6569_21525"/>
<feature type="transmembrane region" description="Helical" evidence="6">
    <location>
        <begin position="123"/>
        <end position="142"/>
    </location>
</feature>
<reference evidence="8 9" key="1">
    <citation type="submission" date="2018-03" db="EMBL/GenBank/DDBJ databases">
        <title>Genome sequencing of Phreatobacter sp.</title>
        <authorList>
            <person name="Kim S.-J."/>
            <person name="Heo J."/>
            <person name="Kwon S.-W."/>
        </authorList>
    </citation>
    <scope>NUCLEOTIDE SEQUENCE [LARGE SCALE GENOMIC DNA]</scope>
    <source>
        <strain evidence="8 9">S-12</strain>
    </source>
</reference>
<evidence type="ECO:0000256" key="3">
    <source>
        <dbReference type="ARBA" id="ARBA00022692"/>
    </source>
</evidence>
<dbReference type="GO" id="GO:0005886">
    <property type="term" value="C:plasma membrane"/>
    <property type="evidence" value="ECO:0007669"/>
    <property type="project" value="UniProtKB-SubCell"/>
</dbReference>
<dbReference type="RefSeq" id="WP_106750788.1">
    <property type="nucleotide sequence ID" value="NZ_CP027668.1"/>
</dbReference>
<dbReference type="AlphaFoldDB" id="A0A2S0NH13"/>
<comment type="subcellular location">
    <subcellularLocation>
        <location evidence="1">Cell membrane</location>
        <topology evidence="1">Multi-pass membrane protein</topology>
    </subcellularLocation>
</comment>
<protein>
    <recommendedName>
        <fullName evidence="7">Copper resistance protein D domain-containing protein</fullName>
    </recommendedName>
</protein>
<evidence type="ECO:0000313" key="9">
    <source>
        <dbReference type="Proteomes" id="UP000237889"/>
    </source>
</evidence>
<evidence type="ECO:0000256" key="2">
    <source>
        <dbReference type="ARBA" id="ARBA00022475"/>
    </source>
</evidence>
<name>A0A2S0NH13_9HYPH</name>
<dbReference type="Pfam" id="PF05425">
    <property type="entry name" value="CopD"/>
    <property type="match status" value="1"/>
</dbReference>
<keyword evidence="3 6" id="KW-0812">Transmembrane</keyword>
<dbReference type="PANTHER" id="PTHR34820:SF4">
    <property type="entry name" value="INNER MEMBRANE PROTEIN YEBZ"/>
    <property type="match status" value="1"/>
</dbReference>
<feature type="transmembrane region" description="Helical" evidence="6">
    <location>
        <begin position="154"/>
        <end position="175"/>
    </location>
</feature>
<accession>A0A2S0NH13</accession>
<feature type="transmembrane region" description="Helical" evidence="6">
    <location>
        <begin position="57"/>
        <end position="75"/>
    </location>
</feature>
<evidence type="ECO:0000256" key="4">
    <source>
        <dbReference type="ARBA" id="ARBA00022989"/>
    </source>
</evidence>
<dbReference type="InterPro" id="IPR008457">
    <property type="entry name" value="Cu-R_CopD_dom"/>
</dbReference>
<dbReference type="EMBL" id="CP027668">
    <property type="protein sequence ID" value="AVO47418.1"/>
    <property type="molecule type" value="Genomic_DNA"/>
</dbReference>
<feature type="transmembrane region" description="Helical" evidence="6">
    <location>
        <begin position="20"/>
        <end position="41"/>
    </location>
</feature>
<organism evidence="8 9">
    <name type="scientific">Phreatobacter cathodiphilus</name>
    <dbReference type="NCBI Taxonomy" id="1868589"/>
    <lineage>
        <taxon>Bacteria</taxon>
        <taxon>Pseudomonadati</taxon>
        <taxon>Pseudomonadota</taxon>
        <taxon>Alphaproteobacteria</taxon>
        <taxon>Hyphomicrobiales</taxon>
        <taxon>Phreatobacteraceae</taxon>
        <taxon>Phreatobacter</taxon>
    </lineage>
</organism>
<feature type="transmembrane region" description="Helical" evidence="6">
    <location>
        <begin position="196"/>
        <end position="216"/>
    </location>
</feature>
<keyword evidence="4 6" id="KW-1133">Transmembrane helix</keyword>
<dbReference type="InterPro" id="IPR032694">
    <property type="entry name" value="CopC/D"/>
</dbReference>
<evidence type="ECO:0000256" key="1">
    <source>
        <dbReference type="ARBA" id="ARBA00004651"/>
    </source>
</evidence>
<keyword evidence="5 6" id="KW-0472">Membrane</keyword>
<feature type="transmembrane region" description="Helical" evidence="6">
    <location>
        <begin position="228"/>
        <end position="249"/>
    </location>
</feature>
<feature type="domain" description="Copper resistance protein D" evidence="7">
    <location>
        <begin position="191"/>
        <end position="285"/>
    </location>
</feature>
<evidence type="ECO:0000256" key="6">
    <source>
        <dbReference type="SAM" id="Phobius"/>
    </source>
</evidence>
<dbReference type="OrthoDB" id="8479361at2"/>
<evidence type="ECO:0000256" key="5">
    <source>
        <dbReference type="ARBA" id="ARBA00023136"/>
    </source>
</evidence>